<dbReference type="AlphaFoldDB" id="A0A498C8N3"/>
<accession>A0A498C8N3</accession>
<name>A0A498C8N3_9MICO</name>
<comment type="caution">
    <text evidence="1">The sequence shown here is derived from an EMBL/GenBank/DDBJ whole genome shotgun (WGS) entry which is preliminary data.</text>
</comment>
<dbReference type="OrthoDB" id="5121090at2"/>
<gene>
    <name evidence="1" type="ORF">C7474_1429</name>
</gene>
<evidence type="ECO:0000313" key="2">
    <source>
        <dbReference type="Proteomes" id="UP000273158"/>
    </source>
</evidence>
<protein>
    <recommendedName>
        <fullName evidence="3">Methyltransferase</fullName>
    </recommendedName>
</protein>
<reference evidence="1 2" key="1">
    <citation type="journal article" date="2015" name="Stand. Genomic Sci.">
        <title>Genomic Encyclopedia of Bacterial and Archaeal Type Strains, Phase III: the genomes of soil and plant-associated and newly described type strains.</title>
        <authorList>
            <person name="Whitman W.B."/>
            <person name="Woyke T."/>
            <person name="Klenk H.P."/>
            <person name="Zhou Y."/>
            <person name="Lilburn T.G."/>
            <person name="Beck B.J."/>
            <person name="De Vos P."/>
            <person name="Vandamme P."/>
            <person name="Eisen J.A."/>
            <person name="Garrity G."/>
            <person name="Hugenholtz P."/>
            <person name="Kyrpides N.C."/>
        </authorList>
    </citation>
    <scope>NUCLEOTIDE SEQUENCE [LARGE SCALE GENOMIC DNA]</scope>
    <source>
        <strain evidence="1 2">S2T63</strain>
    </source>
</reference>
<sequence length="69" mass="7314">MTTTASTLWVAHGSEGNVVGMIRKDADGYTVTIADADASVGTYPTMDIAKDALHGHLAPGSDWPRFVEH</sequence>
<dbReference type="RefSeq" id="WP_121058396.1">
    <property type="nucleotide sequence ID" value="NZ_RCDB01000002.1"/>
</dbReference>
<proteinExistence type="predicted"/>
<dbReference type="Proteomes" id="UP000273158">
    <property type="component" value="Unassembled WGS sequence"/>
</dbReference>
<keyword evidence="2" id="KW-1185">Reference proteome</keyword>
<dbReference type="EMBL" id="RCDB01000002">
    <property type="protein sequence ID" value="RLK49290.1"/>
    <property type="molecule type" value="Genomic_DNA"/>
</dbReference>
<evidence type="ECO:0008006" key="3">
    <source>
        <dbReference type="Google" id="ProtNLM"/>
    </source>
</evidence>
<evidence type="ECO:0000313" key="1">
    <source>
        <dbReference type="EMBL" id="RLK49290.1"/>
    </source>
</evidence>
<organism evidence="1 2">
    <name type="scientific">Microbacterium telephonicum</name>
    <dbReference type="NCBI Taxonomy" id="1714841"/>
    <lineage>
        <taxon>Bacteria</taxon>
        <taxon>Bacillati</taxon>
        <taxon>Actinomycetota</taxon>
        <taxon>Actinomycetes</taxon>
        <taxon>Micrococcales</taxon>
        <taxon>Microbacteriaceae</taxon>
        <taxon>Microbacterium</taxon>
    </lineage>
</organism>